<organism evidence="3 5">
    <name type="scientific">Methylacidiphilum kamchatkense Kam1</name>
    <dbReference type="NCBI Taxonomy" id="1202785"/>
    <lineage>
        <taxon>Bacteria</taxon>
        <taxon>Pseudomonadati</taxon>
        <taxon>Verrucomicrobiota</taxon>
        <taxon>Methylacidiphilae</taxon>
        <taxon>Methylacidiphilales</taxon>
        <taxon>Methylacidiphilaceae</taxon>
        <taxon>Methylacidiphilum (ex Ratnadevi et al. 2023)</taxon>
    </lineage>
</organism>
<dbReference type="OrthoDB" id="193951at2"/>
<accession>A0A0C1UR19</accession>
<dbReference type="AlphaFoldDB" id="A0A0C1UR19"/>
<evidence type="ECO:0000259" key="1">
    <source>
        <dbReference type="PROSITE" id="PS50206"/>
    </source>
</evidence>
<dbReference type="KEGG" id="mkc:kam1_1079"/>
<dbReference type="Proteomes" id="UP000315925">
    <property type="component" value="Chromosome"/>
</dbReference>
<reference evidence="2 4" key="1">
    <citation type="submission" date="2014-08" db="EMBL/GenBank/DDBJ databases">
        <title>Methylacidiphilum kamchatkense strain Kam1 draft genome sequence.</title>
        <authorList>
            <person name="Birkeland N.-K."/>
            <person name="Erikstad H.A."/>
        </authorList>
    </citation>
    <scope>NUCLEOTIDE SEQUENCE [LARGE SCALE GENOMIC DNA]</scope>
    <source>
        <strain evidence="2 4">Kam1</strain>
    </source>
</reference>
<reference evidence="3" key="2">
    <citation type="journal article" date="2019" name="BMC Genomics">
        <title>Complete genome sequence analysis of the thermoacidophilic verrucomicrobial methanotroph 'Candidatus Methylacidiphilum kamchatkense' strain Kam1 and comparison with its closest relatives.</title>
        <authorList>
            <person name="Kruse T."/>
            <person name="Ratnadevi C.M."/>
            <person name="Erikstad H.A."/>
            <person name="Birkeland N.K."/>
        </authorList>
    </citation>
    <scope>NUCLEOTIDE SEQUENCE</scope>
    <source>
        <strain evidence="3">Kam1</strain>
    </source>
</reference>
<gene>
    <name evidence="2" type="ORF">A946_07260</name>
    <name evidence="3" type="ORF">kam1_1079</name>
</gene>
<dbReference type="Proteomes" id="UP000031594">
    <property type="component" value="Unassembled WGS sequence"/>
</dbReference>
<evidence type="ECO:0000313" key="4">
    <source>
        <dbReference type="Proteomes" id="UP000031594"/>
    </source>
</evidence>
<dbReference type="EMBL" id="CP037899">
    <property type="protein sequence ID" value="QDQ42309.1"/>
    <property type="molecule type" value="Genomic_DNA"/>
</dbReference>
<evidence type="ECO:0000313" key="5">
    <source>
        <dbReference type="Proteomes" id="UP000315925"/>
    </source>
</evidence>
<dbReference type="InterPro" id="IPR001763">
    <property type="entry name" value="Rhodanese-like_dom"/>
</dbReference>
<evidence type="ECO:0000313" key="2">
    <source>
        <dbReference type="EMBL" id="KIE58293.1"/>
    </source>
</evidence>
<dbReference type="RefSeq" id="WP_039721627.1">
    <property type="nucleotide sequence ID" value="NZ_CP037899.1"/>
</dbReference>
<dbReference type="EMBL" id="JQNX01000005">
    <property type="protein sequence ID" value="KIE58293.1"/>
    <property type="molecule type" value="Genomic_DNA"/>
</dbReference>
<protein>
    <submittedName>
        <fullName evidence="3">Rhodanese-like domain-containing protein</fullName>
    </submittedName>
    <submittedName>
        <fullName evidence="2">Sulfurtransferase</fullName>
    </submittedName>
</protein>
<dbReference type="InterPro" id="IPR036873">
    <property type="entry name" value="Rhodanese-like_dom_sf"/>
</dbReference>
<dbReference type="Gene3D" id="3.40.250.10">
    <property type="entry name" value="Rhodanese-like domain"/>
    <property type="match status" value="1"/>
</dbReference>
<reference evidence="5" key="3">
    <citation type="submission" date="2019-03" db="EMBL/GenBank/DDBJ databases">
        <title>Complete genome of Methylacidiphilum kamchatkense Kam1.</title>
        <authorList>
            <person name="Kruse T."/>
            <person name="Murarilal Ratnadevi C."/>
            <person name="Erikstad H.-A."/>
            <person name="Birkeland N.-K."/>
        </authorList>
    </citation>
    <scope>NUCLEOTIDE SEQUENCE [LARGE SCALE GENOMIC DNA]</scope>
    <source>
        <strain evidence="5">kam1</strain>
    </source>
</reference>
<sequence length="176" mass="20228">MNTKKEWKALVWLIVFLFFFSSFGRGQNSKIDFTALDKESEEIEINPQDPWKRDEVITPQELVEALRKGNEKKDLVIFHVGFSFLYKASHIPGSIYVGSGKDKEGIASLEKKVSGLSKNQQIVLYCGCCPWNQCPNIRPAFNALKQKEFTNLKVLFIPHDFAQDWIRKGYPIEKGL</sequence>
<proteinExistence type="predicted"/>
<dbReference type="PROSITE" id="PS50206">
    <property type="entry name" value="RHODANESE_3"/>
    <property type="match status" value="1"/>
</dbReference>
<dbReference type="SUPFAM" id="SSF52821">
    <property type="entry name" value="Rhodanese/Cell cycle control phosphatase"/>
    <property type="match status" value="1"/>
</dbReference>
<feature type="domain" description="Rhodanese" evidence="1">
    <location>
        <begin position="71"/>
        <end position="174"/>
    </location>
</feature>
<name>A0A0C1UR19_9BACT</name>
<dbReference type="Pfam" id="PF00581">
    <property type="entry name" value="Rhodanese"/>
    <property type="match status" value="1"/>
</dbReference>
<dbReference type="STRING" id="1202785.A946_07260"/>
<keyword evidence="4" id="KW-1185">Reference proteome</keyword>
<evidence type="ECO:0000313" key="3">
    <source>
        <dbReference type="EMBL" id="QDQ42309.1"/>
    </source>
</evidence>